<protein>
    <submittedName>
        <fullName evidence="1">Uncharacterized protein</fullName>
    </submittedName>
</protein>
<accession>A0A4R4K540</accession>
<gene>
    <name evidence="1" type="ORF">C5467_01820</name>
</gene>
<proteinExistence type="predicted"/>
<dbReference type="AlphaFoldDB" id="A0A4R4K540"/>
<sequence>MSVVQAVIVEIIHSKPACLMIASILCAWIKAKHGKKVKIKKNGVTMEFKNLTSADLAKTLEQEPGIELAVEENKELQSSTEK</sequence>
<organism evidence="1 2">
    <name type="scientific">Photorhabdus khanii subsp. guanajuatensis</name>
    <dbReference type="NCBI Taxonomy" id="2100166"/>
    <lineage>
        <taxon>Bacteria</taxon>
        <taxon>Pseudomonadati</taxon>
        <taxon>Pseudomonadota</taxon>
        <taxon>Gammaproteobacteria</taxon>
        <taxon>Enterobacterales</taxon>
        <taxon>Morganellaceae</taxon>
        <taxon>Photorhabdus</taxon>
    </lineage>
</organism>
<dbReference type="RefSeq" id="WP_132351980.1">
    <property type="nucleotide sequence ID" value="NZ_CAWOJO010000002.1"/>
</dbReference>
<dbReference type="Proteomes" id="UP000295598">
    <property type="component" value="Unassembled WGS sequence"/>
</dbReference>
<evidence type="ECO:0000313" key="2">
    <source>
        <dbReference type="Proteomes" id="UP000295598"/>
    </source>
</evidence>
<name>A0A4R4K540_9GAMM</name>
<reference evidence="1 2" key="1">
    <citation type="journal article" date="2019" name="Int. J. Syst. Evol. Microbiol.">
        <title>Photorhabdus khanii subsp. guanajuatensis subsp. nov., isolated from Heterorhabditis atacamensis, and Photorhabdus luminescens subsp. mexicana subsp. nov., isolated from Heterorhabditis mexicana entomopathogenic nematodes.</title>
        <authorList>
            <person name="Machado R.A.R."/>
            <person name="Bruno P."/>
            <person name="Arce C.C.M."/>
            <person name="Liechti N."/>
            <person name="Kohler A."/>
            <person name="Bernal J."/>
            <person name="Bruggmann R."/>
            <person name="Turlings T.C.J."/>
        </authorList>
    </citation>
    <scope>NUCLEOTIDE SEQUENCE [LARGE SCALE GENOMIC DNA]</scope>
    <source>
        <strain evidence="1 2">MEX20-17</strain>
    </source>
</reference>
<evidence type="ECO:0000313" key="1">
    <source>
        <dbReference type="EMBL" id="TDB62490.1"/>
    </source>
</evidence>
<dbReference type="EMBL" id="PUJY01000002">
    <property type="protein sequence ID" value="TDB62490.1"/>
    <property type="molecule type" value="Genomic_DNA"/>
</dbReference>
<comment type="caution">
    <text evidence="1">The sequence shown here is derived from an EMBL/GenBank/DDBJ whole genome shotgun (WGS) entry which is preliminary data.</text>
</comment>